<dbReference type="PATRIC" id="fig|110500.4.peg.247"/>
<dbReference type="EMBL" id="LGGS01000002">
    <property type="protein sequence ID" value="KUK84126.1"/>
    <property type="molecule type" value="Genomic_DNA"/>
</dbReference>
<dbReference type="Proteomes" id="UP000054705">
    <property type="component" value="Unassembled WGS sequence"/>
</dbReference>
<dbReference type="InterPro" id="IPR004646">
    <property type="entry name" value="Fe-S_hydro-lyase_TtdA-typ_cat"/>
</dbReference>
<dbReference type="GO" id="GO:0046872">
    <property type="term" value="F:metal ion binding"/>
    <property type="evidence" value="ECO:0007669"/>
    <property type="project" value="UniProtKB-KW"/>
</dbReference>
<keyword evidence="2" id="KW-0004">4Fe-4S</keyword>
<keyword evidence="5" id="KW-0411">Iron-sulfur</keyword>
<dbReference type="Pfam" id="PF05681">
    <property type="entry name" value="Fumerase"/>
    <property type="match status" value="1"/>
</dbReference>
<dbReference type="InterPro" id="IPR051208">
    <property type="entry name" value="Class-I_Fumarase/Tartrate_DH"/>
</dbReference>
<dbReference type="PANTHER" id="PTHR30389:SF17">
    <property type="entry name" value="L(+)-TARTRATE DEHYDRATASE SUBUNIT ALPHA-RELATED"/>
    <property type="match status" value="1"/>
</dbReference>
<dbReference type="GO" id="GO:0016829">
    <property type="term" value="F:lyase activity"/>
    <property type="evidence" value="ECO:0007669"/>
    <property type="project" value="UniProtKB-KW"/>
</dbReference>
<proteinExistence type="inferred from homology"/>
<gene>
    <name evidence="8" type="ORF">XD97_0015</name>
</gene>
<evidence type="ECO:0000256" key="3">
    <source>
        <dbReference type="ARBA" id="ARBA00022723"/>
    </source>
</evidence>
<evidence type="ECO:0000313" key="8">
    <source>
        <dbReference type="EMBL" id="KUK84126.1"/>
    </source>
</evidence>
<evidence type="ECO:0000256" key="2">
    <source>
        <dbReference type="ARBA" id="ARBA00022485"/>
    </source>
</evidence>
<evidence type="ECO:0000256" key="5">
    <source>
        <dbReference type="ARBA" id="ARBA00023014"/>
    </source>
</evidence>
<keyword evidence="3" id="KW-0479">Metal-binding</keyword>
<keyword evidence="4" id="KW-0408">Iron</keyword>
<reference evidence="9" key="1">
    <citation type="journal article" date="2015" name="MBio">
        <title>Genome-Resolved Metagenomic Analysis Reveals Roles for Candidate Phyla and Other Microbial Community Members in Biogeochemical Transformations in Oil Reservoirs.</title>
        <authorList>
            <person name="Hu P."/>
            <person name="Tom L."/>
            <person name="Singh A."/>
            <person name="Thomas B.C."/>
            <person name="Baker B.J."/>
            <person name="Piceno Y.M."/>
            <person name="Andersen G.L."/>
            <person name="Banfield J.F."/>
        </authorList>
    </citation>
    <scope>NUCLEOTIDE SEQUENCE [LARGE SCALE GENOMIC DNA]</scope>
</reference>
<evidence type="ECO:0000259" key="7">
    <source>
        <dbReference type="Pfam" id="PF05681"/>
    </source>
</evidence>
<comment type="similarity">
    <text evidence="1">Belongs to the class-I fumarase family.</text>
</comment>
<feature type="domain" description="Fe-S hydro-lyase tartrate dehydratase alpha-type catalytic" evidence="7">
    <location>
        <begin position="3"/>
        <end position="255"/>
    </location>
</feature>
<keyword evidence="6" id="KW-0456">Lyase</keyword>
<name>A0A101HVH9_9FIRM</name>
<organism evidence="8 9">
    <name type="scientific">Pelotomaculum thermopropionicum</name>
    <dbReference type="NCBI Taxonomy" id="110500"/>
    <lineage>
        <taxon>Bacteria</taxon>
        <taxon>Bacillati</taxon>
        <taxon>Bacillota</taxon>
        <taxon>Clostridia</taxon>
        <taxon>Eubacteriales</taxon>
        <taxon>Desulfotomaculaceae</taxon>
        <taxon>Pelotomaculum</taxon>
    </lineage>
</organism>
<evidence type="ECO:0000256" key="6">
    <source>
        <dbReference type="ARBA" id="ARBA00023239"/>
    </source>
</evidence>
<evidence type="ECO:0000313" key="9">
    <source>
        <dbReference type="Proteomes" id="UP000054705"/>
    </source>
</evidence>
<protein>
    <submittedName>
        <fullName evidence="8">Fumarase, N-terminal domain</fullName>
    </submittedName>
</protein>
<dbReference type="AlphaFoldDB" id="A0A101HVH9"/>
<dbReference type="NCBIfam" id="NF004885">
    <property type="entry name" value="PRK06246.1"/>
    <property type="match status" value="1"/>
</dbReference>
<comment type="caution">
    <text evidence="8">The sequence shown here is derived from an EMBL/GenBank/DDBJ whole genome shotgun (WGS) entry which is preliminary data.</text>
</comment>
<dbReference type="PANTHER" id="PTHR30389">
    <property type="entry name" value="FUMARATE HYDRATASE-RELATED"/>
    <property type="match status" value="1"/>
</dbReference>
<accession>A0A101HVH9</accession>
<dbReference type="NCBIfam" id="TIGR00722">
    <property type="entry name" value="ttdA_fumA_fumB"/>
    <property type="match status" value="1"/>
</dbReference>
<evidence type="ECO:0000256" key="1">
    <source>
        <dbReference type="ARBA" id="ARBA00008876"/>
    </source>
</evidence>
<evidence type="ECO:0000256" key="4">
    <source>
        <dbReference type="ARBA" id="ARBA00023004"/>
    </source>
</evidence>
<sequence>MGNDVLGCFEKAYEEEVSLTGKEILQQLVKNAEIACEEKVPMCQDTGYAVVFAELGQDVRIEGGDFYEAINEGVRKGYTEGYLRKSIVSHPLERKNTGDNTPAVIHTKIVPGENLRIIIAPKGGGSENMSAIKMLRPADGIEGVKNFVIETVKKAGPNPCPPIVVGVGVGGTFEKAAQLAKESLLRELGEKSKYPDIAQLEEDLFEEINKLGIGPQGLGGRTTALAVHVEIYAAHIASLPVAVNLNCHAARHKEVIF</sequence>
<dbReference type="GO" id="GO:0051539">
    <property type="term" value="F:4 iron, 4 sulfur cluster binding"/>
    <property type="evidence" value="ECO:0007669"/>
    <property type="project" value="UniProtKB-KW"/>
</dbReference>